<name>A0AAV9DXM7_ACOCL</name>
<dbReference type="SUPFAM" id="SSF51126">
    <property type="entry name" value="Pectin lyase-like"/>
    <property type="match status" value="2"/>
</dbReference>
<evidence type="ECO:0000256" key="8">
    <source>
        <dbReference type="RuleBase" id="RU361169"/>
    </source>
</evidence>
<evidence type="ECO:0000256" key="6">
    <source>
        <dbReference type="ARBA" id="ARBA00023295"/>
    </source>
</evidence>
<keyword evidence="10" id="KW-1185">Reference proteome</keyword>
<evidence type="ECO:0000313" key="10">
    <source>
        <dbReference type="Proteomes" id="UP001180020"/>
    </source>
</evidence>
<keyword evidence="5 8" id="KW-0378">Hydrolase</keyword>
<dbReference type="AlphaFoldDB" id="A0AAV9DXM7"/>
<gene>
    <name evidence="9" type="ORF">QJS10_CPA10g00351</name>
</gene>
<comment type="caution">
    <text evidence="9">The sequence shown here is derived from an EMBL/GenBank/DDBJ whole genome shotgun (WGS) entry which is preliminary data.</text>
</comment>
<dbReference type="Proteomes" id="UP001180020">
    <property type="component" value="Unassembled WGS sequence"/>
</dbReference>
<dbReference type="Gene3D" id="2.160.20.10">
    <property type="entry name" value="Single-stranded right-handed beta-helix, Pectin lyase-like"/>
    <property type="match status" value="1"/>
</dbReference>
<protein>
    <recommendedName>
        <fullName evidence="11">Polygalacturonase</fullName>
    </recommendedName>
</protein>
<evidence type="ECO:0000256" key="7">
    <source>
        <dbReference type="ARBA" id="ARBA00023316"/>
    </source>
</evidence>
<dbReference type="InterPro" id="IPR012334">
    <property type="entry name" value="Pectin_lyas_fold"/>
</dbReference>
<comment type="similarity">
    <text evidence="2 8">Belongs to the glycosyl hydrolase 28 family.</text>
</comment>
<evidence type="ECO:0000256" key="3">
    <source>
        <dbReference type="ARBA" id="ARBA00022512"/>
    </source>
</evidence>
<keyword evidence="3" id="KW-0134">Cell wall</keyword>
<dbReference type="Pfam" id="PF00295">
    <property type="entry name" value="Glyco_hydro_28"/>
    <property type="match status" value="2"/>
</dbReference>
<keyword evidence="4" id="KW-0964">Secreted</keyword>
<dbReference type="InterPro" id="IPR011050">
    <property type="entry name" value="Pectin_lyase_fold/virulence"/>
</dbReference>
<dbReference type="EMBL" id="JAUJYO010000010">
    <property type="protein sequence ID" value="KAK1305611.1"/>
    <property type="molecule type" value="Genomic_DNA"/>
</dbReference>
<organism evidence="9 10">
    <name type="scientific">Acorus calamus</name>
    <name type="common">Sweet flag</name>
    <dbReference type="NCBI Taxonomy" id="4465"/>
    <lineage>
        <taxon>Eukaryota</taxon>
        <taxon>Viridiplantae</taxon>
        <taxon>Streptophyta</taxon>
        <taxon>Embryophyta</taxon>
        <taxon>Tracheophyta</taxon>
        <taxon>Spermatophyta</taxon>
        <taxon>Magnoliopsida</taxon>
        <taxon>Liliopsida</taxon>
        <taxon>Acoraceae</taxon>
        <taxon>Acorus</taxon>
    </lineage>
</organism>
<evidence type="ECO:0008006" key="11">
    <source>
        <dbReference type="Google" id="ProtNLM"/>
    </source>
</evidence>
<evidence type="ECO:0000256" key="4">
    <source>
        <dbReference type="ARBA" id="ARBA00022525"/>
    </source>
</evidence>
<evidence type="ECO:0000256" key="1">
    <source>
        <dbReference type="ARBA" id="ARBA00004191"/>
    </source>
</evidence>
<reference evidence="9" key="1">
    <citation type="journal article" date="2023" name="Nat. Commun.">
        <title>Diploid and tetraploid genomes of Acorus and the evolution of monocots.</title>
        <authorList>
            <person name="Ma L."/>
            <person name="Liu K.W."/>
            <person name="Li Z."/>
            <person name="Hsiao Y.Y."/>
            <person name="Qi Y."/>
            <person name="Fu T."/>
            <person name="Tang G.D."/>
            <person name="Zhang D."/>
            <person name="Sun W.H."/>
            <person name="Liu D.K."/>
            <person name="Li Y."/>
            <person name="Chen G.Z."/>
            <person name="Liu X.D."/>
            <person name="Liao X.Y."/>
            <person name="Jiang Y.T."/>
            <person name="Yu X."/>
            <person name="Hao Y."/>
            <person name="Huang J."/>
            <person name="Zhao X.W."/>
            <person name="Ke S."/>
            <person name="Chen Y.Y."/>
            <person name="Wu W.L."/>
            <person name="Hsu J.L."/>
            <person name="Lin Y.F."/>
            <person name="Huang M.D."/>
            <person name="Li C.Y."/>
            <person name="Huang L."/>
            <person name="Wang Z.W."/>
            <person name="Zhao X."/>
            <person name="Zhong W.Y."/>
            <person name="Peng D.H."/>
            <person name="Ahmad S."/>
            <person name="Lan S."/>
            <person name="Zhang J.S."/>
            <person name="Tsai W.C."/>
            <person name="Van de Peer Y."/>
            <person name="Liu Z.J."/>
        </authorList>
    </citation>
    <scope>NUCLEOTIDE SEQUENCE</scope>
    <source>
        <strain evidence="9">CP</strain>
    </source>
</reference>
<evidence type="ECO:0000256" key="2">
    <source>
        <dbReference type="ARBA" id="ARBA00008834"/>
    </source>
</evidence>
<keyword evidence="7" id="KW-0961">Cell wall biogenesis/degradation</keyword>
<reference evidence="9" key="2">
    <citation type="submission" date="2023-06" db="EMBL/GenBank/DDBJ databases">
        <authorList>
            <person name="Ma L."/>
            <person name="Liu K.-W."/>
            <person name="Li Z."/>
            <person name="Hsiao Y.-Y."/>
            <person name="Qi Y."/>
            <person name="Fu T."/>
            <person name="Tang G."/>
            <person name="Zhang D."/>
            <person name="Sun W.-H."/>
            <person name="Liu D.-K."/>
            <person name="Li Y."/>
            <person name="Chen G.-Z."/>
            <person name="Liu X.-D."/>
            <person name="Liao X.-Y."/>
            <person name="Jiang Y.-T."/>
            <person name="Yu X."/>
            <person name="Hao Y."/>
            <person name="Huang J."/>
            <person name="Zhao X.-W."/>
            <person name="Ke S."/>
            <person name="Chen Y.-Y."/>
            <person name="Wu W.-L."/>
            <person name="Hsu J.-L."/>
            <person name="Lin Y.-F."/>
            <person name="Huang M.-D."/>
            <person name="Li C.-Y."/>
            <person name="Huang L."/>
            <person name="Wang Z.-W."/>
            <person name="Zhao X."/>
            <person name="Zhong W.-Y."/>
            <person name="Peng D.-H."/>
            <person name="Ahmad S."/>
            <person name="Lan S."/>
            <person name="Zhang J.-S."/>
            <person name="Tsai W.-C."/>
            <person name="Van De Peer Y."/>
            <person name="Liu Z.-J."/>
        </authorList>
    </citation>
    <scope>NUCLEOTIDE SEQUENCE</scope>
    <source>
        <strain evidence="9">CP</strain>
        <tissue evidence="9">Leaves</tissue>
    </source>
</reference>
<accession>A0AAV9DXM7</accession>
<dbReference type="GO" id="GO:0071555">
    <property type="term" value="P:cell wall organization"/>
    <property type="evidence" value="ECO:0007669"/>
    <property type="project" value="UniProtKB-KW"/>
</dbReference>
<dbReference type="InterPro" id="IPR000743">
    <property type="entry name" value="Glyco_hydro_28"/>
</dbReference>
<evidence type="ECO:0000313" key="9">
    <source>
        <dbReference type="EMBL" id="KAK1305611.1"/>
    </source>
</evidence>
<evidence type="ECO:0000256" key="5">
    <source>
        <dbReference type="ARBA" id="ARBA00022801"/>
    </source>
</evidence>
<dbReference type="GO" id="GO:0005975">
    <property type="term" value="P:carbohydrate metabolic process"/>
    <property type="evidence" value="ECO:0007669"/>
    <property type="project" value="InterPro"/>
</dbReference>
<comment type="subcellular location">
    <subcellularLocation>
        <location evidence="1">Secreted</location>
        <location evidence="1">Cell wall</location>
    </subcellularLocation>
</comment>
<sequence length="209" mass="22667">MGDDCVTIGEGSVDVNVTNLACGPGHGISSRSKLTPRSAIPLARVMNYDRQRFWRVYQPRSTCLLTTVVQVDPTVSSSKCTYLVQNGVRIKTWQGGSGYARNALFEQIHFNQVDNPIIIDQYYCNGARGQCANETSAVQISNVRYNNLHGSASGHGHQPCLQPKRGLHRDRHGLINISSGISGKPATSYCLNVHGSIQGSVSPAVSCLH</sequence>
<dbReference type="GO" id="GO:0004650">
    <property type="term" value="F:polygalacturonase activity"/>
    <property type="evidence" value="ECO:0007669"/>
    <property type="project" value="InterPro"/>
</dbReference>
<proteinExistence type="inferred from homology"/>
<dbReference type="PANTHER" id="PTHR31375">
    <property type="match status" value="1"/>
</dbReference>
<keyword evidence="6 8" id="KW-0326">Glycosidase</keyword>